<protein>
    <submittedName>
        <fullName evidence="1">Uncharacterized protein</fullName>
    </submittedName>
</protein>
<name>A0ABV2TQT3_9RHOO</name>
<organism evidence="1 2">
    <name type="scientific">Uliginosibacterium flavum</name>
    <dbReference type="NCBI Taxonomy" id="1396831"/>
    <lineage>
        <taxon>Bacteria</taxon>
        <taxon>Pseudomonadati</taxon>
        <taxon>Pseudomonadota</taxon>
        <taxon>Betaproteobacteria</taxon>
        <taxon>Rhodocyclales</taxon>
        <taxon>Zoogloeaceae</taxon>
        <taxon>Uliginosibacterium</taxon>
    </lineage>
</organism>
<gene>
    <name evidence="1" type="ORF">ABXR19_18975</name>
</gene>
<proteinExistence type="predicted"/>
<evidence type="ECO:0000313" key="1">
    <source>
        <dbReference type="EMBL" id="MET7016276.1"/>
    </source>
</evidence>
<evidence type="ECO:0000313" key="2">
    <source>
        <dbReference type="Proteomes" id="UP001549691"/>
    </source>
</evidence>
<dbReference type="RefSeq" id="WP_354602735.1">
    <property type="nucleotide sequence ID" value="NZ_JBEWZI010000034.1"/>
</dbReference>
<keyword evidence="2" id="KW-1185">Reference proteome</keyword>
<sequence length="124" mass="14048">MFSGQVVIDNGIGQRHDQAFESLTQQKAIAHAESQALPETTERNPVVRLEKECYRVSGHYVELRKLPLGIALWSPYDPVFNEQIKEWARRLGGKYKAGYRNWVFNSTVKPFLVNAIKAAGGVEM</sequence>
<reference evidence="1 2" key="1">
    <citation type="submission" date="2024-07" db="EMBL/GenBank/DDBJ databases">
        <title>Uliginosibacterium flavum JJ3220;KACC:17644.</title>
        <authorList>
            <person name="Kim M.K."/>
        </authorList>
    </citation>
    <scope>NUCLEOTIDE SEQUENCE [LARGE SCALE GENOMIC DNA]</scope>
    <source>
        <strain evidence="1 2">KACC:17644</strain>
    </source>
</reference>
<accession>A0ABV2TQT3</accession>
<dbReference type="EMBL" id="JBEWZI010000034">
    <property type="protein sequence ID" value="MET7016276.1"/>
    <property type="molecule type" value="Genomic_DNA"/>
</dbReference>
<dbReference type="Proteomes" id="UP001549691">
    <property type="component" value="Unassembled WGS sequence"/>
</dbReference>
<comment type="caution">
    <text evidence="1">The sequence shown here is derived from an EMBL/GenBank/DDBJ whole genome shotgun (WGS) entry which is preliminary data.</text>
</comment>